<proteinExistence type="predicted"/>
<protein>
    <submittedName>
        <fullName evidence="2">Uncharacterized protein</fullName>
    </submittedName>
</protein>
<organism evidence="2">
    <name type="scientific">Tetraselmis chuii</name>
    <dbReference type="NCBI Taxonomy" id="63592"/>
    <lineage>
        <taxon>Eukaryota</taxon>
        <taxon>Viridiplantae</taxon>
        <taxon>Chlorophyta</taxon>
        <taxon>core chlorophytes</taxon>
        <taxon>Chlorodendrophyceae</taxon>
        <taxon>Chlorodendrales</taxon>
        <taxon>Chlorodendraceae</taxon>
        <taxon>Tetraselmis</taxon>
    </lineage>
</organism>
<evidence type="ECO:0000256" key="1">
    <source>
        <dbReference type="SAM" id="MobiDB-lite"/>
    </source>
</evidence>
<name>A0A7S1T0D6_9CHLO</name>
<dbReference type="AlphaFoldDB" id="A0A7S1T0D6"/>
<dbReference type="EMBL" id="HBGG01030843">
    <property type="protein sequence ID" value="CAD9213840.1"/>
    <property type="molecule type" value="Transcribed_RNA"/>
</dbReference>
<accession>A0A7S1T0D6</accession>
<sequence length="152" mass="16052">MGLPAPEEVFPLVVPTEPDLSGYAGPVTLPGRDSADPPYLWLSLRSIPVGSPTMRGSVLQCNKALSVLLAGQDGVVLRFVKYDEKSGHTVTDDTSFWLTSPPVTVEAPAEQLPKRGSFLPGASGHPATSAGLLRNRHRPPGPRLLPHCAGPS</sequence>
<evidence type="ECO:0000313" key="2">
    <source>
        <dbReference type="EMBL" id="CAD9213840.1"/>
    </source>
</evidence>
<gene>
    <name evidence="2" type="ORF">TCHU04912_LOCUS16079</name>
</gene>
<reference evidence="2" key="1">
    <citation type="submission" date="2021-01" db="EMBL/GenBank/DDBJ databases">
        <authorList>
            <person name="Corre E."/>
            <person name="Pelletier E."/>
            <person name="Niang G."/>
            <person name="Scheremetjew M."/>
            <person name="Finn R."/>
            <person name="Kale V."/>
            <person name="Holt S."/>
            <person name="Cochrane G."/>
            <person name="Meng A."/>
            <person name="Brown T."/>
            <person name="Cohen L."/>
        </authorList>
    </citation>
    <scope>NUCLEOTIDE SEQUENCE</scope>
    <source>
        <strain evidence="2">PLY429</strain>
    </source>
</reference>
<feature type="region of interest" description="Disordered" evidence="1">
    <location>
        <begin position="114"/>
        <end position="152"/>
    </location>
</feature>